<dbReference type="InterPro" id="IPR002641">
    <property type="entry name" value="PNPLA_dom"/>
</dbReference>
<evidence type="ECO:0000256" key="7">
    <source>
        <dbReference type="ARBA" id="ARBA00023098"/>
    </source>
</evidence>
<dbReference type="Pfam" id="PF11815">
    <property type="entry name" value="DUF3336"/>
    <property type="match status" value="1"/>
</dbReference>
<keyword evidence="14" id="KW-1185">Reference proteome</keyword>
<evidence type="ECO:0000256" key="4">
    <source>
        <dbReference type="ARBA" id="ARBA00022801"/>
    </source>
</evidence>
<feature type="transmembrane region" description="Helical" evidence="11">
    <location>
        <begin position="6"/>
        <end position="27"/>
    </location>
</feature>
<evidence type="ECO:0000313" key="14">
    <source>
        <dbReference type="Proteomes" id="UP001194746"/>
    </source>
</evidence>
<keyword evidence="8 11" id="KW-0472">Membrane</keyword>
<dbReference type="GO" id="GO:0016042">
    <property type="term" value="P:lipid catabolic process"/>
    <property type="evidence" value="ECO:0007669"/>
    <property type="project" value="UniProtKB-KW"/>
</dbReference>
<keyword evidence="7" id="KW-0443">Lipid metabolism</keyword>
<feature type="domain" description="PNPLA" evidence="12">
    <location>
        <begin position="186"/>
        <end position="381"/>
    </location>
</feature>
<keyword evidence="5" id="KW-0442">Lipid degradation</keyword>
<evidence type="ECO:0000256" key="6">
    <source>
        <dbReference type="ARBA" id="ARBA00022989"/>
    </source>
</evidence>
<evidence type="ECO:0000256" key="5">
    <source>
        <dbReference type="ARBA" id="ARBA00022963"/>
    </source>
</evidence>
<dbReference type="GO" id="GO:0006641">
    <property type="term" value="P:triglyceride metabolic process"/>
    <property type="evidence" value="ECO:0007669"/>
    <property type="project" value="UniProtKB-ARBA"/>
</dbReference>
<feature type="compositionally biased region" description="Polar residues" evidence="10">
    <location>
        <begin position="558"/>
        <end position="572"/>
    </location>
</feature>
<organism evidence="13 14">
    <name type="scientific">Aspergillus nanangensis</name>
    <dbReference type="NCBI Taxonomy" id="2582783"/>
    <lineage>
        <taxon>Eukaryota</taxon>
        <taxon>Fungi</taxon>
        <taxon>Dikarya</taxon>
        <taxon>Ascomycota</taxon>
        <taxon>Pezizomycotina</taxon>
        <taxon>Eurotiomycetes</taxon>
        <taxon>Eurotiomycetidae</taxon>
        <taxon>Eurotiales</taxon>
        <taxon>Aspergillaceae</taxon>
        <taxon>Aspergillus</taxon>
        <taxon>Aspergillus subgen. Circumdati</taxon>
    </lineage>
</organism>
<protein>
    <recommendedName>
        <fullName evidence="12">PNPLA domain-containing protein</fullName>
    </recommendedName>
</protein>
<comment type="caution">
    <text evidence="13">The sequence shown here is derived from an EMBL/GenBank/DDBJ whole genome shotgun (WGS) entry which is preliminary data.</text>
</comment>
<evidence type="ECO:0000256" key="10">
    <source>
        <dbReference type="SAM" id="MobiDB-lite"/>
    </source>
</evidence>
<dbReference type="CDD" id="cd07229">
    <property type="entry name" value="Pat_TGL3_like"/>
    <property type="match status" value="1"/>
</dbReference>
<reference evidence="13" key="1">
    <citation type="journal article" date="2019" name="Beilstein J. Org. Chem.">
        <title>Nanangenines: drimane sesquiterpenoids as the dominant metabolite cohort of a novel Australian fungus, Aspergillus nanangensis.</title>
        <authorList>
            <person name="Lacey H.J."/>
            <person name="Gilchrist C.L.M."/>
            <person name="Crombie A."/>
            <person name="Kalaitzis J.A."/>
            <person name="Vuong D."/>
            <person name="Rutledge P.J."/>
            <person name="Turner P."/>
            <person name="Pitt J.I."/>
            <person name="Lacey E."/>
            <person name="Chooi Y.H."/>
            <person name="Piggott A.M."/>
        </authorList>
    </citation>
    <scope>NUCLEOTIDE SEQUENCE</scope>
    <source>
        <strain evidence="13">MST-FP2251</strain>
    </source>
</reference>
<sequence>MNMDSLVSIFRFVMGIATMLLDVAIYWKDNLLLWWRSQTPRRVLLNRLATAQTYDDWEVAAFDLDELLSVDLWRQNPTSRHYDYRLILRRVEALLSARDEGDVLTLCNLLRSGLVRNLGNITSPKLFLHAYAGTKFLIDDYITQVALSIKYVTELQTTSMRDNAFTSQAKLELLHDTRQAFGRTTLVLQGGSIFGLCHLGVVKALHLQGLLPRIITGTATGALIAALVCVHTEDELLTFLNGEGIDLTAFDRQREVEPSGWWQSYIGDSALATLARRVDRYVQKGYFFDATVLEECVRSNLGDLTFEEAYARSKRILNITVAMSDRGRSPNLLNYLTAPNVLIWSAAVASNASSSSLYQPVTIYCKDETGSIVPWPHSQDVTFKSWHHVKYSEKESPLSRIAELFNVNQFIVSQARPYIIPFLRSEMSDLDGRPISLWNVHSFMMRLASSEIRHRLRQFDYIGILPQMISRLLIEETIPGSSMTIVPDLSWRDFTKLFQNPNKQSLAHWILEGERGVWPAVSALKVRGVIEIELDKGYQVVRRRRPSETPLPAGISSFAVSPPQQQHRQLPTPNEGVPRTRRGSSFDHDRDIYRFTVPEQDGGDII</sequence>
<dbReference type="PANTHER" id="PTHR14226">
    <property type="entry name" value="NEUROPATHY TARGET ESTERASE/SWISS CHEESE D.MELANOGASTER"/>
    <property type="match status" value="1"/>
</dbReference>
<evidence type="ECO:0000256" key="9">
    <source>
        <dbReference type="PROSITE-ProRule" id="PRU01161"/>
    </source>
</evidence>
<name>A0AAD4GSA9_ASPNN</name>
<dbReference type="GO" id="GO:0016020">
    <property type="term" value="C:membrane"/>
    <property type="evidence" value="ECO:0007669"/>
    <property type="project" value="UniProtKB-SubCell"/>
</dbReference>
<keyword evidence="4" id="KW-0378">Hydrolase</keyword>
<accession>A0AAD4GSA9</accession>
<reference evidence="13" key="2">
    <citation type="submission" date="2020-02" db="EMBL/GenBank/DDBJ databases">
        <authorList>
            <person name="Gilchrist C.L.M."/>
            <person name="Chooi Y.-H."/>
        </authorList>
    </citation>
    <scope>NUCLEOTIDE SEQUENCE</scope>
    <source>
        <strain evidence="13">MST-FP2251</strain>
    </source>
</reference>
<evidence type="ECO:0000259" key="12">
    <source>
        <dbReference type="PROSITE" id="PS51635"/>
    </source>
</evidence>
<evidence type="ECO:0000256" key="8">
    <source>
        <dbReference type="ARBA" id="ARBA00023136"/>
    </source>
</evidence>
<dbReference type="SUPFAM" id="SSF52151">
    <property type="entry name" value="FabD/lysophospholipase-like"/>
    <property type="match status" value="1"/>
</dbReference>
<feature type="region of interest" description="Disordered" evidence="10">
    <location>
        <begin position="548"/>
        <end position="589"/>
    </location>
</feature>
<dbReference type="EMBL" id="VCAU01000061">
    <property type="protein sequence ID" value="KAF9887457.1"/>
    <property type="molecule type" value="Genomic_DNA"/>
</dbReference>
<comment type="subcellular location">
    <subcellularLocation>
        <location evidence="2">Membrane</location>
    </subcellularLocation>
</comment>
<dbReference type="PROSITE" id="PS51635">
    <property type="entry name" value="PNPLA"/>
    <property type="match status" value="1"/>
</dbReference>
<evidence type="ECO:0000256" key="2">
    <source>
        <dbReference type="ARBA" id="ARBA00004370"/>
    </source>
</evidence>
<comment type="function">
    <text evidence="1">Probable lipid hydrolase.</text>
</comment>
<dbReference type="GO" id="GO:0004806">
    <property type="term" value="F:triacylglycerol lipase activity"/>
    <property type="evidence" value="ECO:0007669"/>
    <property type="project" value="InterPro"/>
</dbReference>
<gene>
    <name evidence="13" type="ORF">FE257_010174</name>
</gene>
<evidence type="ECO:0000256" key="11">
    <source>
        <dbReference type="SAM" id="Phobius"/>
    </source>
</evidence>
<keyword evidence="3 11" id="KW-0812">Transmembrane</keyword>
<evidence type="ECO:0000256" key="1">
    <source>
        <dbReference type="ARBA" id="ARBA00002682"/>
    </source>
</evidence>
<keyword evidence="6 11" id="KW-1133">Transmembrane helix</keyword>
<dbReference type="PANTHER" id="PTHR14226:SF44">
    <property type="entry name" value="TRIACYLGLYCEROL LIPASE 3"/>
    <property type="match status" value="1"/>
</dbReference>
<dbReference type="InterPro" id="IPR016035">
    <property type="entry name" value="Acyl_Trfase/lysoPLipase"/>
</dbReference>
<evidence type="ECO:0000313" key="13">
    <source>
        <dbReference type="EMBL" id="KAF9887457.1"/>
    </source>
</evidence>
<dbReference type="Pfam" id="PF01734">
    <property type="entry name" value="Patatin"/>
    <property type="match status" value="1"/>
</dbReference>
<dbReference type="AlphaFoldDB" id="A0AAD4GSA9"/>
<comment type="caution">
    <text evidence="9">Lacks conserved residue(s) required for the propagation of feature annotation.</text>
</comment>
<dbReference type="Proteomes" id="UP001194746">
    <property type="component" value="Unassembled WGS sequence"/>
</dbReference>
<dbReference type="Gene3D" id="3.40.1090.10">
    <property type="entry name" value="Cytosolic phospholipase A2 catalytic domain"/>
    <property type="match status" value="1"/>
</dbReference>
<evidence type="ECO:0000256" key="3">
    <source>
        <dbReference type="ARBA" id="ARBA00022692"/>
    </source>
</evidence>
<dbReference type="InterPro" id="IPR050301">
    <property type="entry name" value="NTE"/>
</dbReference>
<proteinExistence type="predicted"/>
<dbReference type="InterPro" id="IPR021771">
    <property type="entry name" value="Triacylglycerol_lipase_N"/>
</dbReference>